<dbReference type="AlphaFoldDB" id="A0AAN6RSC1"/>
<evidence type="ECO:0000256" key="1">
    <source>
        <dbReference type="SAM" id="MobiDB-lite"/>
    </source>
</evidence>
<proteinExistence type="predicted"/>
<reference evidence="2" key="1">
    <citation type="journal article" date="2023" name="Mol. Phylogenet. Evol.">
        <title>Genome-scale phylogeny and comparative genomics of the fungal order Sordariales.</title>
        <authorList>
            <person name="Hensen N."/>
            <person name="Bonometti L."/>
            <person name="Westerberg I."/>
            <person name="Brannstrom I.O."/>
            <person name="Guillou S."/>
            <person name="Cros-Aarteil S."/>
            <person name="Calhoun S."/>
            <person name="Haridas S."/>
            <person name="Kuo A."/>
            <person name="Mondo S."/>
            <person name="Pangilinan J."/>
            <person name="Riley R."/>
            <person name="LaButti K."/>
            <person name="Andreopoulos B."/>
            <person name="Lipzen A."/>
            <person name="Chen C."/>
            <person name="Yan M."/>
            <person name="Daum C."/>
            <person name="Ng V."/>
            <person name="Clum A."/>
            <person name="Steindorff A."/>
            <person name="Ohm R.A."/>
            <person name="Martin F."/>
            <person name="Silar P."/>
            <person name="Natvig D.O."/>
            <person name="Lalanne C."/>
            <person name="Gautier V."/>
            <person name="Ament-Velasquez S.L."/>
            <person name="Kruys A."/>
            <person name="Hutchinson M.I."/>
            <person name="Powell A.J."/>
            <person name="Barry K."/>
            <person name="Miller A.N."/>
            <person name="Grigoriev I.V."/>
            <person name="Debuchy R."/>
            <person name="Gladieux P."/>
            <person name="Hiltunen Thoren M."/>
            <person name="Johannesson H."/>
        </authorList>
    </citation>
    <scope>NUCLEOTIDE SEQUENCE</scope>
    <source>
        <strain evidence="2">CBS 103.79</strain>
    </source>
</reference>
<keyword evidence="3" id="KW-1185">Reference proteome</keyword>
<feature type="region of interest" description="Disordered" evidence="1">
    <location>
        <begin position="509"/>
        <end position="560"/>
    </location>
</feature>
<evidence type="ECO:0000313" key="3">
    <source>
        <dbReference type="Proteomes" id="UP001303889"/>
    </source>
</evidence>
<accession>A0AAN6RSC1</accession>
<comment type="caution">
    <text evidence="2">The sequence shown here is derived from an EMBL/GenBank/DDBJ whole genome shotgun (WGS) entry which is preliminary data.</text>
</comment>
<dbReference type="EMBL" id="MU855646">
    <property type="protein sequence ID" value="KAK3900693.1"/>
    <property type="molecule type" value="Genomic_DNA"/>
</dbReference>
<feature type="compositionally biased region" description="Low complexity" evidence="1">
    <location>
        <begin position="402"/>
        <end position="415"/>
    </location>
</feature>
<gene>
    <name evidence="2" type="ORF">C8A05DRAFT_35656</name>
</gene>
<protein>
    <submittedName>
        <fullName evidence="2">Uncharacterized protein</fullName>
    </submittedName>
</protein>
<name>A0AAN6RSC1_9PEZI</name>
<feature type="region of interest" description="Disordered" evidence="1">
    <location>
        <begin position="397"/>
        <end position="425"/>
    </location>
</feature>
<feature type="compositionally biased region" description="Acidic residues" evidence="1">
    <location>
        <begin position="547"/>
        <end position="560"/>
    </location>
</feature>
<reference evidence="2" key="2">
    <citation type="submission" date="2023-05" db="EMBL/GenBank/DDBJ databases">
        <authorList>
            <consortium name="Lawrence Berkeley National Laboratory"/>
            <person name="Steindorff A."/>
            <person name="Hensen N."/>
            <person name="Bonometti L."/>
            <person name="Westerberg I."/>
            <person name="Brannstrom I.O."/>
            <person name="Guillou S."/>
            <person name="Cros-Aarteil S."/>
            <person name="Calhoun S."/>
            <person name="Haridas S."/>
            <person name="Kuo A."/>
            <person name="Mondo S."/>
            <person name="Pangilinan J."/>
            <person name="Riley R."/>
            <person name="Labutti K."/>
            <person name="Andreopoulos B."/>
            <person name="Lipzen A."/>
            <person name="Chen C."/>
            <person name="Yanf M."/>
            <person name="Daum C."/>
            <person name="Ng V."/>
            <person name="Clum A."/>
            <person name="Ohm R."/>
            <person name="Martin F."/>
            <person name="Silar P."/>
            <person name="Natvig D."/>
            <person name="Lalanne C."/>
            <person name="Gautier V."/>
            <person name="Ament-Velasquez S.L."/>
            <person name="Kruys A."/>
            <person name="Hutchinson M.I."/>
            <person name="Powell A.J."/>
            <person name="Barry K."/>
            <person name="Miller A.N."/>
            <person name="Grigoriev I.V."/>
            <person name="Debuchy R."/>
            <person name="Gladieux P."/>
            <person name="Thoren M.H."/>
            <person name="Johannesson H."/>
        </authorList>
    </citation>
    <scope>NUCLEOTIDE SEQUENCE</scope>
    <source>
        <strain evidence="2">CBS 103.79</strain>
    </source>
</reference>
<organism evidence="2 3">
    <name type="scientific">Staphylotrichum tortipilum</name>
    <dbReference type="NCBI Taxonomy" id="2831512"/>
    <lineage>
        <taxon>Eukaryota</taxon>
        <taxon>Fungi</taxon>
        <taxon>Dikarya</taxon>
        <taxon>Ascomycota</taxon>
        <taxon>Pezizomycotina</taxon>
        <taxon>Sordariomycetes</taxon>
        <taxon>Sordariomycetidae</taxon>
        <taxon>Sordariales</taxon>
        <taxon>Chaetomiaceae</taxon>
        <taxon>Staphylotrichum</taxon>
    </lineage>
</organism>
<feature type="compositionally biased region" description="Basic and acidic residues" evidence="1">
    <location>
        <begin position="527"/>
        <end position="539"/>
    </location>
</feature>
<feature type="compositionally biased region" description="Low complexity" evidence="1">
    <location>
        <begin position="440"/>
        <end position="450"/>
    </location>
</feature>
<sequence length="560" mass="59698">METSSATGTSLLAIASKAIGCATGIGGPLKPISNGFPLFFETLLSAVPLVKTDITDIIDVFTHTEGSPDSITTDNEAATTLVSAISAEMADIVHEETINVTKPSDAQLTDEVIEVIATESVTDGIVSLEIDESTLTENTTTEVLAEIIATEDTSCATEDITAIDEVVSAITELAAEPTNDITFIDGTEALIETAAPTHEQQASDDIVDTEAVSTTHAEEETDDETVAPEEDETVQAITEDTAHVFENTTSTPALDTTKSFFVEDSESDVKAFIQAILDNNEGAGFETDIEAEVEEAITPDAPASIAESTESDNESEVATPLPTRAYALILEDDFDAAISSIFDSEFETLLDNDTAWSVPQVVEKAKSDKELVRERLAKNTAKFNLQNLRLEKAARALSLDGTAPTQNTPSSNSSTVEESAPASPIELEQEEVIATAEEVTAEPTETTVIEPEQEEPVTTTEDKTEGLEAFSDKEEDIIALAKDIATDANHSRHSSYSSANSQVSVEAGFDTEPYPCSPVTEYSATPEKARTLDTEDVATKTHQATVEDADEEDGEDSTTE</sequence>
<evidence type="ECO:0000313" key="2">
    <source>
        <dbReference type="EMBL" id="KAK3900693.1"/>
    </source>
</evidence>
<dbReference type="Proteomes" id="UP001303889">
    <property type="component" value="Unassembled WGS sequence"/>
</dbReference>
<feature type="region of interest" description="Disordered" evidence="1">
    <location>
        <begin position="440"/>
        <end position="472"/>
    </location>
</feature>
<feature type="compositionally biased region" description="Basic and acidic residues" evidence="1">
    <location>
        <begin position="460"/>
        <end position="472"/>
    </location>
</feature>